<evidence type="ECO:0000313" key="3">
    <source>
        <dbReference type="Proteomes" id="UP001268819"/>
    </source>
</evidence>
<reference evidence="2 3" key="1">
    <citation type="submission" date="2023-07" db="EMBL/GenBank/DDBJ databases">
        <title>Sequencing the genomes of 1000 actinobacteria strains.</title>
        <authorList>
            <person name="Klenk H.-P."/>
        </authorList>
    </citation>
    <scope>NUCLEOTIDE SEQUENCE [LARGE SCALE GENOMIC DNA]</scope>
    <source>
        <strain evidence="2 3">DSM 43749</strain>
    </source>
</reference>
<dbReference type="Pfam" id="PF09995">
    <property type="entry name" value="MPAB_Lcp_cat"/>
    <property type="match status" value="1"/>
</dbReference>
<name>A0ABU1PT38_9PSEU</name>
<dbReference type="EMBL" id="JAVDSG010000001">
    <property type="protein sequence ID" value="MDR6593443.1"/>
    <property type="molecule type" value="Genomic_DNA"/>
</dbReference>
<dbReference type="InterPro" id="IPR018713">
    <property type="entry name" value="MPAB/Lcp_cat_dom"/>
</dbReference>
<dbReference type="RefSeq" id="WP_344960228.1">
    <property type="nucleotide sequence ID" value="NZ_BAAAXB010000001.1"/>
</dbReference>
<keyword evidence="3" id="KW-1185">Reference proteome</keyword>
<sequence>MPLGPDSLTWRYFGDWRNVLVMLWTGSMQNMHPRLGLAVEQHSRFFGERWKRVFRSFYPILGVVYDGARARETAVEVRGHHTAIRGADDSGAAYHALEPDVFYWAHAVFFMTTIRFGDRFMGGVPEAARRQLFAEHVQWYALYGLSMRPVPGSWEEFQTYWDDMCSRVLVDNKATRDVLDLAGLPKPHFLPAVPQALWSPLWALLARGFRWLTTGLYDPVIRDRLGLSWSDLDEHLHRVLGRAVHLAFRLVPHDRRFHPRARAGWRRSRGAVVDPVESPTRHLPG</sequence>
<feature type="domain" description="ER-bound oxygenase mpaB/mpaB'/Rubber oxygenase catalytic" evidence="1">
    <location>
        <begin position="10"/>
        <end position="244"/>
    </location>
</feature>
<dbReference type="PANTHER" id="PTHR36151:SF3">
    <property type="entry name" value="ER-BOUND OXYGENASE MPAB_MPAB'_RUBBER OXYGENASE CATALYTIC DOMAIN-CONTAINING PROTEIN"/>
    <property type="match status" value="1"/>
</dbReference>
<evidence type="ECO:0000259" key="1">
    <source>
        <dbReference type="Pfam" id="PF09995"/>
    </source>
</evidence>
<dbReference type="PANTHER" id="PTHR36151">
    <property type="entry name" value="BLR2777 PROTEIN"/>
    <property type="match status" value="1"/>
</dbReference>
<proteinExistence type="predicted"/>
<gene>
    <name evidence="2" type="ORF">J2S66_001827</name>
</gene>
<evidence type="ECO:0000313" key="2">
    <source>
        <dbReference type="EMBL" id="MDR6593443.1"/>
    </source>
</evidence>
<protein>
    <submittedName>
        <fullName evidence="2">Uncharacterized protein (DUF2236 family)</fullName>
    </submittedName>
</protein>
<accession>A0ABU1PT38</accession>
<dbReference type="Proteomes" id="UP001268819">
    <property type="component" value="Unassembled WGS sequence"/>
</dbReference>
<comment type="caution">
    <text evidence="2">The sequence shown here is derived from an EMBL/GenBank/DDBJ whole genome shotgun (WGS) entry which is preliminary data.</text>
</comment>
<organism evidence="2 3">
    <name type="scientific">Saccharothrix longispora</name>
    <dbReference type="NCBI Taxonomy" id="33920"/>
    <lineage>
        <taxon>Bacteria</taxon>
        <taxon>Bacillati</taxon>
        <taxon>Actinomycetota</taxon>
        <taxon>Actinomycetes</taxon>
        <taxon>Pseudonocardiales</taxon>
        <taxon>Pseudonocardiaceae</taxon>
        <taxon>Saccharothrix</taxon>
    </lineage>
</organism>